<dbReference type="EMBL" id="AMZH03010848">
    <property type="protein sequence ID" value="RRT53970.1"/>
    <property type="molecule type" value="Genomic_DNA"/>
</dbReference>
<evidence type="ECO:0000313" key="1">
    <source>
        <dbReference type="EMBL" id="RRT53970.1"/>
    </source>
</evidence>
<comment type="caution">
    <text evidence="1">The sequence shown here is derived from an EMBL/GenBank/DDBJ whole genome shotgun (WGS) entry which is preliminary data.</text>
</comment>
<name>A0A426YQG4_ENSVE</name>
<sequence length="162" mass="17960">MCSLKPTEETQEDKPLWGSRRHAHVIRRTCTATSKLAIGSLVKDNPPPPPWRAISEKKNRTDGKGVLFSSMLPGSREERGEVLPVRGSACALGMDNSFLPMRGLVIWCHENYSGVAQLHTQQWQCDTVLSASRSTPSHPSQTLLSLPVFMEANKRNDKPSPL</sequence>
<proteinExistence type="predicted"/>
<organism evidence="1 2">
    <name type="scientific">Ensete ventricosum</name>
    <name type="common">Abyssinian banana</name>
    <name type="synonym">Musa ensete</name>
    <dbReference type="NCBI Taxonomy" id="4639"/>
    <lineage>
        <taxon>Eukaryota</taxon>
        <taxon>Viridiplantae</taxon>
        <taxon>Streptophyta</taxon>
        <taxon>Embryophyta</taxon>
        <taxon>Tracheophyta</taxon>
        <taxon>Spermatophyta</taxon>
        <taxon>Magnoliopsida</taxon>
        <taxon>Liliopsida</taxon>
        <taxon>Zingiberales</taxon>
        <taxon>Musaceae</taxon>
        <taxon>Ensete</taxon>
    </lineage>
</organism>
<protein>
    <submittedName>
        <fullName evidence="1">Uncharacterized protein</fullName>
    </submittedName>
</protein>
<dbReference type="AlphaFoldDB" id="A0A426YQG4"/>
<dbReference type="Proteomes" id="UP000287651">
    <property type="component" value="Unassembled WGS sequence"/>
</dbReference>
<gene>
    <name evidence="1" type="ORF">B296_00020138</name>
</gene>
<accession>A0A426YQG4</accession>
<reference evidence="1 2" key="1">
    <citation type="journal article" date="2014" name="Agronomy (Basel)">
        <title>A Draft Genome Sequence for Ensete ventricosum, the Drought-Tolerant Tree Against Hunger.</title>
        <authorList>
            <person name="Harrison J."/>
            <person name="Moore K.A."/>
            <person name="Paszkiewicz K."/>
            <person name="Jones T."/>
            <person name="Grant M."/>
            <person name="Ambacheew D."/>
            <person name="Muzemil S."/>
            <person name="Studholme D.J."/>
        </authorList>
    </citation>
    <scope>NUCLEOTIDE SEQUENCE [LARGE SCALE GENOMIC DNA]</scope>
</reference>
<evidence type="ECO:0000313" key="2">
    <source>
        <dbReference type="Proteomes" id="UP000287651"/>
    </source>
</evidence>